<evidence type="ECO:0000256" key="4">
    <source>
        <dbReference type="ARBA" id="ARBA00023012"/>
    </source>
</evidence>
<evidence type="ECO:0000256" key="6">
    <source>
        <dbReference type="ARBA" id="ARBA00023163"/>
    </source>
</evidence>
<dbReference type="SUPFAM" id="SSF52540">
    <property type="entry name" value="P-loop containing nucleoside triphosphate hydrolases"/>
    <property type="match status" value="1"/>
</dbReference>
<dbReference type="InterPro" id="IPR002197">
    <property type="entry name" value="HTH_Fis"/>
</dbReference>
<evidence type="ECO:0000256" key="5">
    <source>
        <dbReference type="ARBA" id="ARBA00023015"/>
    </source>
</evidence>
<dbReference type="Pfam" id="PF00072">
    <property type="entry name" value="Response_reg"/>
    <property type="match status" value="1"/>
</dbReference>
<dbReference type="InterPro" id="IPR002078">
    <property type="entry name" value="Sigma_54_int"/>
</dbReference>
<keyword evidence="2" id="KW-0547">Nucleotide-binding</keyword>
<dbReference type="Pfam" id="PF00158">
    <property type="entry name" value="Sigma54_activat"/>
    <property type="match status" value="1"/>
</dbReference>
<dbReference type="Proteomes" id="UP000502179">
    <property type="component" value="Chromosome"/>
</dbReference>
<dbReference type="AlphaFoldDB" id="A0A6G7PTF8"/>
<dbReference type="GO" id="GO:0005524">
    <property type="term" value="F:ATP binding"/>
    <property type="evidence" value="ECO:0007669"/>
    <property type="project" value="UniProtKB-KW"/>
</dbReference>
<dbReference type="InterPro" id="IPR025943">
    <property type="entry name" value="Sigma_54_int_dom_ATP-bd_2"/>
</dbReference>
<dbReference type="InterPro" id="IPR058031">
    <property type="entry name" value="AAA_lid_NorR"/>
</dbReference>
<dbReference type="InterPro" id="IPR001789">
    <property type="entry name" value="Sig_transdc_resp-reg_receiver"/>
</dbReference>
<evidence type="ECO:0000256" key="3">
    <source>
        <dbReference type="ARBA" id="ARBA00022840"/>
    </source>
</evidence>
<protein>
    <submittedName>
        <fullName evidence="7">Sigma-54-dependent Fis family transcriptional regulator</fullName>
    </submittedName>
</protein>
<dbReference type="GO" id="GO:0006355">
    <property type="term" value="P:regulation of DNA-templated transcription"/>
    <property type="evidence" value="ECO:0007669"/>
    <property type="project" value="InterPro"/>
</dbReference>
<dbReference type="SMART" id="SM00448">
    <property type="entry name" value="REC"/>
    <property type="match status" value="1"/>
</dbReference>
<dbReference type="PROSITE" id="PS00675">
    <property type="entry name" value="SIGMA54_INTERACT_1"/>
    <property type="match status" value="1"/>
</dbReference>
<dbReference type="RefSeq" id="WP_166031187.1">
    <property type="nucleotide sequence ID" value="NZ_CP048877.1"/>
</dbReference>
<dbReference type="EMBL" id="CP048877">
    <property type="protein sequence ID" value="QIJ70964.1"/>
    <property type="molecule type" value="Genomic_DNA"/>
</dbReference>
<dbReference type="PANTHER" id="PTHR32071">
    <property type="entry name" value="TRANSCRIPTIONAL REGULATORY PROTEIN"/>
    <property type="match status" value="1"/>
</dbReference>
<dbReference type="KEGG" id="tav:G4V39_01150"/>
<dbReference type="PROSITE" id="PS50110">
    <property type="entry name" value="RESPONSE_REGULATORY"/>
    <property type="match status" value="1"/>
</dbReference>
<dbReference type="SMART" id="SM00382">
    <property type="entry name" value="AAA"/>
    <property type="match status" value="1"/>
</dbReference>
<keyword evidence="6" id="KW-0804">Transcription</keyword>
<keyword evidence="5" id="KW-0805">Transcription regulation</keyword>
<dbReference type="Gene3D" id="1.10.10.60">
    <property type="entry name" value="Homeodomain-like"/>
    <property type="match status" value="1"/>
</dbReference>
<dbReference type="Pfam" id="PF25601">
    <property type="entry name" value="AAA_lid_14"/>
    <property type="match status" value="1"/>
</dbReference>
<dbReference type="GO" id="GO:0000160">
    <property type="term" value="P:phosphorelay signal transduction system"/>
    <property type="evidence" value="ECO:0007669"/>
    <property type="project" value="UniProtKB-KW"/>
</dbReference>
<dbReference type="InterPro" id="IPR009057">
    <property type="entry name" value="Homeodomain-like_sf"/>
</dbReference>
<dbReference type="SUPFAM" id="SSF52172">
    <property type="entry name" value="CheY-like"/>
    <property type="match status" value="1"/>
</dbReference>
<dbReference type="Gene3D" id="1.10.8.60">
    <property type="match status" value="1"/>
</dbReference>
<dbReference type="Pfam" id="PF02954">
    <property type="entry name" value="HTH_8"/>
    <property type="match status" value="1"/>
</dbReference>
<dbReference type="SUPFAM" id="SSF46689">
    <property type="entry name" value="Homeodomain-like"/>
    <property type="match status" value="1"/>
</dbReference>
<reference evidence="7 8" key="1">
    <citation type="submission" date="2020-02" db="EMBL/GenBank/DDBJ databases">
        <title>Genome analysis of Thermosulfuriphilus ammonigenes ST65T, an anaerobic thermophilic chemolithoautotrophic bacterium isolated from a deep-sea hydrothermal vent.</title>
        <authorList>
            <person name="Slobodkina G."/>
            <person name="Allioux M."/>
            <person name="Merkel A."/>
            <person name="Alain K."/>
            <person name="Jebbar M."/>
            <person name="Slobodkin A."/>
        </authorList>
    </citation>
    <scope>NUCLEOTIDE SEQUENCE [LARGE SCALE GENOMIC DNA]</scope>
    <source>
        <strain evidence="7 8">ST65</strain>
    </source>
</reference>
<dbReference type="Gene3D" id="3.40.50.300">
    <property type="entry name" value="P-loop containing nucleotide triphosphate hydrolases"/>
    <property type="match status" value="1"/>
</dbReference>
<dbReference type="PANTHER" id="PTHR32071:SF113">
    <property type="entry name" value="ALGINATE BIOSYNTHESIS TRANSCRIPTIONAL REGULATORY PROTEIN ALGB"/>
    <property type="match status" value="1"/>
</dbReference>
<name>A0A6G7PTF8_9BACT</name>
<dbReference type="InterPro" id="IPR027417">
    <property type="entry name" value="P-loop_NTPase"/>
</dbReference>
<dbReference type="FunFam" id="3.40.50.2300:FF:000018">
    <property type="entry name" value="DNA-binding transcriptional regulator NtrC"/>
    <property type="match status" value="1"/>
</dbReference>
<sequence length="456" mass="51862">MKARVLLIDDDESFREVMLFNLQEEGLEVDVARDGHEGLNLFFKKDYQLVITDLKMPGADGMEVLRSIKQRSPEVPVVVITAFGDIATAVQAMKEGAYDFLPKPCERDHFKLVVKKALEHFRLKREVQDLRQQLAGGPPELVFQSRAMEKVVALADKVAAYEATVLILGESGTGKELLARRIHHQSPRARGPFVAINCGAIPRDLLESELFGYRKGAFTGADRDKKGRFELANGGTIFLDEIAELPLELQVKLLRVLQERTIDVLGAEGPRPVDVRIIAATNRDLEKMVKEGAFREDLYFRLNVFPIRIPPLRQRPEDIPVLIRHFLKVYGPGRRWRISPAVMNRLKGLSWRGNVRELENICQRMVLLAEGEEITEELLDYLDLEAPMSNLASTGISLPPEGISLLDIEKEVIIKALEMNNYNQSQTARFLRIPRHVLLYRIEKYQIPLKRDEKGK</sequence>
<dbReference type="InterPro" id="IPR011006">
    <property type="entry name" value="CheY-like_superfamily"/>
</dbReference>
<gene>
    <name evidence="7" type="ORF">G4V39_01150</name>
</gene>
<keyword evidence="4" id="KW-0902">Two-component regulatory system</keyword>
<evidence type="ECO:0000313" key="7">
    <source>
        <dbReference type="EMBL" id="QIJ70964.1"/>
    </source>
</evidence>
<organism evidence="7 8">
    <name type="scientific">Thermosulfuriphilus ammonigenes</name>
    <dbReference type="NCBI Taxonomy" id="1936021"/>
    <lineage>
        <taxon>Bacteria</taxon>
        <taxon>Pseudomonadati</taxon>
        <taxon>Thermodesulfobacteriota</taxon>
        <taxon>Thermodesulfobacteria</taxon>
        <taxon>Thermodesulfobacteriales</taxon>
        <taxon>Thermodesulfobacteriaceae</taxon>
        <taxon>Thermosulfuriphilus</taxon>
    </lineage>
</organism>
<dbReference type="GO" id="GO:0043565">
    <property type="term" value="F:sequence-specific DNA binding"/>
    <property type="evidence" value="ECO:0007669"/>
    <property type="project" value="InterPro"/>
</dbReference>
<dbReference type="InterPro" id="IPR003593">
    <property type="entry name" value="AAA+_ATPase"/>
</dbReference>
<dbReference type="CDD" id="cd00009">
    <property type="entry name" value="AAA"/>
    <property type="match status" value="1"/>
</dbReference>
<dbReference type="PRINTS" id="PR01590">
    <property type="entry name" value="HTHFIS"/>
</dbReference>
<dbReference type="FunFam" id="3.40.50.300:FF:000006">
    <property type="entry name" value="DNA-binding transcriptional regulator NtrC"/>
    <property type="match status" value="1"/>
</dbReference>
<evidence type="ECO:0000256" key="2">
    <source>
        <dbReference type="ARBA" id="ARBA00022741"/>
    </source>
</evidence>
<keyword evidence="1" id="KW-0597">Phosphoprotein</keyword>
<evidence type="ECO:0000313" key="8">
    <source>
        <dbReference type="Proteomes" id="UP000502179"/>
    </source>
</evidence>
<keyword evidence="3" id="KW-0067">ATP-binding</keyword>
<keyword evidence="8" id="KW-1185">Reference proteome</keyword>
<dbReference type="InterPro" id="IPR025662">
    <property type="entry name" value="Sigma_54_int_dom_ATP-bd_1"/>
</dbReference>
<evidence type="ECO:0000256" key="1">
    <source>
        <dbReference type="ARBA" id="ARBA00022553"/>
    </source>
</evidence>
<accession>A0A6G7PTF8</accession>
<dbReference type="PROSITE" id="PS00676">
    <property type="entry name" value="SIGMA54_INTERACT_2"/>
    <property type="match status" value="1"/>
</dbReference>
<dbReference type="Gene3D" id="3.40.50.2300">
    <property type="match status" value="1"/>
</dbReference>
<proteinExistence type="predicted"/>
<dbReference type="PROSITE" id="PS50045">
    <property type="entry name" value="SIGMA54_INTERACT_4"/>
    <property type="match status" value="1"/>
</dbReference>